<dbReference type="Proteomes" id="UP001243009">
    <property type="component" value="Unassembled WGS sequence"/>
</dbReference>
<comment type="caution">
    <text evidence="1">The sequence shown here is derived from an EMBL/GenBank/DDBJ whole genome shotgun (WGS) entry which is preliminary data.</text>
</comment>
<dbReference type="RefSeq" id="WP_305105276.1">
    <property type="nucleotide sequence ID" value="NZ_JAUTWS010000017.1"/>
</dbReference>
<sequence>MVRRDLGVDIVTVVGTIADEGRHGTVDLLEQSAQLVTRCFCLGMWCRRAVLALNGK</sequence>
<evidence type="ECO:0000313" key="1">
    <source>
        <dbReference type="EMBL" id="MDO9710414.1"/>
    </source>
</evidence>
<name>A0ABT9E2N7_9PROT</name>
<keyword evidence="2" id="KW-1185">Reference proteome</keyword>
<reference evidence="1 2" key="1">
    <citation type="submission" date="2023-08" db="EMBL/GenBank/DDBJ databases">
        <title>The draft genome sequence of Paracraurococcus sp. LOR1-02.</title>
        <authorList>
            <person name="Kingkaew E."/>
            <person name="Tanasupawat S."/>
        </authorList>
    </citation>
    <scope>NUCLEOTIDE SEQUENCE [LARGE SCALE GENOMIC DNA]</scope>
    <source>
        <strain evidence="1 2">LOR1-02</strain>
    </source>
</reference>
<gene>
    <name evidence="1" type="ORF">Q7A36_18815</name>
</gene>
<dbReference type="EMBL" id="JAUTWS010000017">
    <property type="protein sequence ID" value="MDO9710414.1"/>
    <property type="molecule type" value="Genomic_DNA"/>
</dbReference>
<evidence type="ECO:0000313" key="2">
    <source>
        <dbReference type="Proteomes" id="UP001243009"/>
    </source>
</evidence>
<organism evidence="1 2">
    <name type="scientific">Paracraurococcus lichenis</name>
    <dbReference type="NCBI Taxonomy" id="3064888"/>
    <lineage>
        <taxon>Bacteria</taxon>
        <taxon>Pseudomonadati</taxon>
        <taxon>Pseudomonadota</taxon>
        <taxon>Alphaproteobacteria</taxon>
        <taxon>Acetobacterales</taxon>
        <taxon>Roseomonadaceae</taxon>
        <taxon>Paracraurococcus</taxon>
    </lineage>
</organism>
<accession>A0ABT9E2N7</accession>
<protein>
    <submittedName>
        <fullName evidence="1">Uncharacterized protein</fullName>
    </submittedName>
</protein>
<proteinExistence type="predicted"/>